<keyword evidence="1" id="KW-1133">Transmembrane helix</keyword>
<dbReference type="RefSeq" id="WP_128639319.1">
    <property type="nucleotide sequence ID" value="NZ_CP008947.1"/>
</dbReference>
<organism evidence="2 3">
    <name type="scientific">Rhodococcus opacus</name>
    <name type="common">Nocardia opaca</name>
    <dbReference type="NCBI Taxonomy" id="37919"/>
    <lineage>
        <taxon>Bacteria</taxon>
        <taxon>Bacillati</taxon>
        <taxon>Actinomycetota</taxon>
        <taxon>Actinomycetes</taxon>
        <taxon>Mycobacteriales</taxon>
        <taxon>Nocardiaceae</taxon>
        <taxon>Rhodococcus</taxon>
    </lineage>
</organism>
<dbReference type="EMBL" id="CP008947">
    <property type="protein sequence ID" value="AII05283.1"/>
    <property type="molecule type" value="Genomic_DNA"/>
</dbReference>
<proteinExistence type="predicted"/>
<dbReference type="Pfam" id="PF06197">
    <property type="entry name" value="DUF998"/>
    <property type="match status" value="1"/>
</dbReference>
<evidence type="ECO:0000313" key="3">
    <source>
        <dbReference type="Proteomes" id="UP000028488"/>
    </source>
</evidence>
<sequence length="223" mass="23706">MPSHVLETSKRTSLYLTVAVLQFFVVEFLVAGTWRGHYSYSANFISDLGVPFCGTDGNAPCSKTSLLMDAAFVVTGLAYVVAAVLWHRIERVLPLVPVVFLVVAGIGGVVVGLAPSNTHWEVHSLGATLFLIFGNLFTLTTALTVWPQISGPATYVALALGTLGLVGYFCFTYSWDLSLGVGGIERVAAYSAIFGFVVCVHLVTQLQSVRRSAVVQVGDSAGA</sequence>
<protein>
    <submittedName>
        <fullName evidence="2">Membrane protein</fullName>
    </submittedName>
</protein>
<feature type="transmembrane region" description="Helical" evidence="1">
    <location>
        <begin position="125"/>
        <end position="146"/>
    </location>
</feature>
<keyword evidence="1" id="KW-0812">Transmembrane</keyword>
<dbReference type="eggNOG" id="COG3371">
    <property type="taxonomic scope" value="Bacteria"/>
</dbReference>
<feature type="transmembrane region" description="Helical" evidence="1">
    <location>
        <begin position="92"/>
        <end position="113"/>
    </location>
</feature>
<feature type="transmembrane region" description="Helical" evidence="1">
    <location>
        <begin position="66"/>
        <end position="85"/>
    </location>
</feature>
<feature type="transmembrane region" description="Helical" evidence="1">
    <location>
        <begin position="12"/>
        <end position="34"/>
    </location>
</feature>
<dbReference type="InterPro" id="IPR009339">
    <property type="entry name" value="DUF998"/>
</dbReference>
<feature type="transmembrane region" description="Helical" evidence="1">
    <location>
        <begin position="153"/>
        <end position="175"/>
    </location>
</feature>
<evidence type="ECO:0000256" key="1">
    <source>
        <dbReference type="SAM" id="Phobius"/>
    </source>
</evidence>
<dbReference type="AlphaFoldDB" id="A0A076EJA0"/>
<evidence type="ECO:0000313" key="2">
    <source>
        <dbReference type="EMBL" id="AII05283.1"/>
    </source>
</evidence>
<reference evidence="2 3" key="1">
    <citation type="submission" date="2014-07" db="EMBL/GenBank/DDBJ databases">
        <title>Genome Sequence of Rhodococcus opacus Strain R7, a Biodegrader of Mono- and Polycyclic Aromatic Hydrocarbons.</title>
        <authorList>
            <person name="Di Gennaro P."/>
            <person name="Zampolli J."/>
            <person name="Presti I."/>
            <person name="Cappelletti M."/>
            <person name="D'Ursi P."/>
            <person name="Orro A."/>
            <person name="Mezzelani A."/>
            <person name="Milanesi L."/>
        </authorList>
    </citation>
    <scope>NUCLEOTIDE SEQUENCE [LARGE SCALE GENOMIC DNA]</scope>
    <source>
        <strain evidence="2 3">R7</strain>
    </source>
</reference>
<gene>
    <name evidence="2" type="ORF">EP51_11920</name>
</gene>
<accession>A0A076EJA0</accession>
<keyword evidence="1" id="KW-0472">Membrane</keyword>
<feature type="transmembrane region" description="Helical" evidence="1">
    <location>
        <begin position="187"/>
        <end position="204"/>
    </location>
</feature>
<dbReference type="Proteomes" id="UP000028488">
    <property type="component" value="Chromosome"/>
</dbReference>
<name>A0A076EJA0_RHOOP</name>